<evidence type="ECO:0000313" key="7">
    <source>
        <dbReference type="Proteomes" id="UP000037939"/>
    </source>
</evidence>
<feature type="transmembrane region" description="Helical" evidence="5">
    <location>
        <begin position="329"/>
        <end position="352"/>
    </location>
</feature>
<organism evidence="6 7">
    <name type="scientific">Amantichitinum ursilacus</name>
    <dbReference type="NCBI Taxonomy" id="857265"/>
    <lineage>
        <taxon>Bacteria</taxon>
        <taxon>Pseudomonadati</taxon>
        <taxon>Pseudomonadota</taxon>
        <taxon>Betaproteobacteria</taxon>
        <taxon>Neisseriales</taxon>
        <taxon>Chitinibacteraceae</taxon>
        <taxon>Amantichitinum</taxon>
    </lineage>
</organism>
<accession>A0A0N0XG03</accession>
<evidence type="ECO:0000256" key="3">
    <source>
        <dbReference type="ARBA" id="ARBA00022989"/>
    </source>
</evidence>
<evidence type="ECO:0000256" key="4">
    <source>
        <dbReference type="ARBA" id="ARBA00023136"/>
    </source>
</evidence>
<dbReference type="RefSeq" id="WP_053939499.1">
    <property type="nucleotide sequence ID" value="NZ_LAQT01000036.1"/>
</dbReference>
<keyword evidence="3 5" id="KW-1133">Transmembrane helix</keyword>
<dbReference type="Proteomes" id="UP000037939">
    <property type="component" value="Unassembled WGS sequence"/>
</dbReference>
<dbReference type="CDD" id="cd17393">
    <property type="entry name" value="MFS_MosC_like"/>
    <property type="match status" value="1"/>
</dbReference>
<feature type="transmembrane region" description="Helical" evidence="5">
    <location>
        <begin position="206"/>
        <end position="229"/>
    </location>
</feature>
<dbReference type="InterPro" id="IPR011701">
    <property type="entry name" value="MFS"/>
</dbReference>
<dbReference type="PANTHER" id="PTHR23514">
    <property type="entry name" value="BYPASS OF STOP CODON PROTEIN 6"/>
    <property type="match status" value="1"/>
</dbReference>
<dbReference type="PANTHER" id="PTHR23514:SF13">
    <property type="entry name" value="INNER MEMBRANE PROTEIN YBJJ"/>
    <property type="match status" value="1"/>
</dbReference>
<evidence type="ECO:0000256" key="1">
    <source>
        <dbReference type="ARBA" id="ARBA00004141"/>
    </source>
</evidence>
<comment type="caution">
    <text evidence="6">The sequence shown here is derived from an EMBL/GenBank/DDBJ whole genome shotgun (WGS) entry which is preliminary data.</text>
</comment>
<evidence type="ECO:0000256" key="2">
    <source>
        <dbReference type="ARBA" id="ARBA00022692"/>
    </source>
</evidence>
<feature type="transmembrane region" description="Helical" evidence="5">
    <location>
        <begin position="273"/>
        <end position="292"/>
    </location>
</feature>
<sequence length="398" mass="40613">MSAESVAWKPACLSTRLVFLVIGVATACWAVMVPYAKIRLQLDDAQLGSILLALGGGAMVAMPLTGHLIKRWGSAQLIRVAGALLVVSIPALALAPTPWALAVLLFIFGAQHGVLDITVNSQAVAVENLAARPLMSSFHGLYSAGGLVGGAVLAALLKSGLSLGVCAVAVGLLCAIACVWSYAALIPHGPADAEEHKTHLAFNHRGVVIIGALCFCAFLTEGAMLDWGAVFLRFERGVNEASAGIGFSVFSVAMAVGRLTGDRIIKAFGPFRVVLGGSLIAAAGVLTIVLAPLPALSVAGFVLVGLGASNIVPVLFGAASRMPGVPASVALPTAVMMGYTGILLGPALVGYVAHATSLPLAFGGISLLMLLITANAWRVRHTAHPANKEAPASVTVSQ</sequence>
<dbReference type="SUPFAM" id="SSF103473">
    <property type="entry name" value="MFS general substrate transporter"/>
    <property type="match status" value="1"/>
</dbReference>
<dbReference type="Pfam" id="PF07690">
    <property type="entry name" value="MFS_1"/>
    <property type="match status" value="1"/>
</dbReference>
<feature type="transmembrane region" description="Helical" evidence="5">
    <location>
        <begin position="358"/>
        <end position="377"/>
    </location>
</feature>
<feature type="transmembrane region" description="Helical" evidence="5">
    <location>
        <begin position="298"/>
        <end position="317"/>
    </location>
</feature>
<protein>
    <submittedName>
        <fullName evidence="6">Inner membrane protein YbjJ</fullName>
    </submittedName>
</protein>
<evidence type="ECO:0000313" key="6">
    <source>
        <dbReference type="EMBL" id="KPC49559.1"/>
    </source>
</evidence>
<keyword evidence="7" id="KW-1185">Reference proteome</keyword>
<keyword evidence="2 5" id="KW-0812">Transmembrane</keyword>
<comment type="subcellular location">
    <subcellularLocation>
        <location evidence="1">Membrane</location>
        <topology evidence="1">Multi-pass membrane protein</topology>
    </subcellularLocation>
</comment>
<dbReference type="InterPro" id="IPR036259">
    <property type="entry name" value="MFS_trans_sf"/>
</dbReference>
<feature type="transmembrane region" description="Helical" evidence="5">
    <location>
        <begin position="47"/>
        <end position="65"/>
    </location>
</feature>
<gene>
    <name evidence="6" type="primary">ybjJ_3</name>
    <name evidence="6" type="ORF">WG78_19585</name>
</gene>
<feature type="transmembrane region" description="Helical" evidence="5">
    <location>
        <begin position="17"/>
        <end position="35"/>
    </location>
</feature>
<feature type="transmembrane region" description="Helical" evidence="5">
    <location>
        <begin position="140"/>
        <end position="156"/>
    </location>
</feature>
<dbReference type="STRING" id="857265.WG78_19585"/>
<dbReference type="InterPro" id="IPR051788">
    <property type="entry name" value="MFS_Transporter"/>
</dbReference>
<dbReference type="PATRIC" id="fig|857265.3.peg.4013"/>
<dbReference type="GO" id="GO:0016020">
    <property type="term" value="C:membrane"/>
    <property type="evidence" value="ECO:0007669"/>
    <property type="project" value="UniProtKB-SubCell"/>
</dbReference>
<dbReference type="Gene3D" id="1.20.1250.20">
    <property type="entry name" value="MFS general substrate transporter like domains"/>
    <property type="match status" value="2"/>
</dbReference>
<keyword evidence="4 5" id="KW-0472">Membrane</keyword>
<reference evidence="6 7" key="1">
    <citation type="submission" date="2015-07" db="EMBL/GenBank/DDBJ databases">
        <title>Draft genome sequence of the Amantichitinum ursilacus IGB-41, a new chitin-degrading bacterium.</title>
        <authorList>
            <person name="Kirstahler P."/>
            <person name="Guenther M."/>
            <person name="Grumaz C."/>
            <person name="Rupp S."/>
            <person name="Zibek S."/>
            <person name="Sohn K."/>
        </authorList>
    </citation>
    <scope>NUCLEOTIDE SEQUENCE [LARGE SCALE GENOMIC DNA]</scope>
    <source>
        <strain evidence="6 7">IGB-41</strain>
    </source>
</reference>
<name>A0A0N0XG03_9NEIS</name>
<feature type="transmembrane region" description="Helical" evidence="5">
    <location>
        <begin position="77"/>
        <end position="93"/>
    </location>
</feature>
<dbReference type="EMBL" id="LAQT01000036">
    <property type="protein sequence ID" value="KPC49559.1"/>
    <property type="molecule type" value="Genomic_DNA"/>
</dbReference>
<dbReference type="AlphaFoldDB" id="A0A0N0XG03"/>
<dbReference type="GO" id="GO:0022857">
    <property type="term" value="F:transmembrane transporter activity"/>
    <property type="evidence" value="ECO:0007669"/>
    <property type="project" value="InterPro"/>
</dbReference>
<evidence type="ECO:0000256" key="5">
    <source>
        <dbReference type="SAM" id="Phobius"/>
    </source>
</evidence>
<dbReference type="OrthoDB" id="9810941at2"/>
<feature type="transmembrane region" description="Helical" evidence="5">
    <location>
        <begin position="162"/>
        <end position="185"/>
    </location>
</feature>
<proteinExistence type="predicted"/>